<name>A0ABY5U6S6_LACSH</name>
<geneLocation type="plasmid" evidence="1 2">
    <name>unnamed</name>
</geneLocation>
<reference evidence="1" key="1">
    <citation type="submission" date="2022-08" db="EMBL/GenBank/DDBJ databases">
        <title>The complete genome sequence of the thermophilic bacterium Laceyella sacchari FBKL4.010 reveals the basis for tetramethylpyrazine biosynthesis in Moutai-flavor Daqu.</title>
        <authorList>
            <person name="Li D."/>
            <person name="Huang W."/>
            <person name="Wang C."/>
            <person name="Qiu S."/>
        </authorList>
    </citation>
    <scope>NUCLEOTIDE SEQUENCE</scope>
    <source>
        <strain evidence="1">FBKL4.014</strain>
        <plasmid evidence="1">unnamed</plasmid>
    </source>
</reference>
<keyword evidence="1" id="KW-0614">Plasmid</keyword>
<keyword evidence="2" id="KW-1185">Reference proteome</keyword>
<protein>
    <submittedName>
        <fullName evidence="1">Uncharacterized protein</fullName>
    </submittedName>
</protein>
<evidence type="ECO:0000313" key="2">
    <source>
        <dbReference type="Proteomes" id="UP001058650"/>
    </source>
</evidence>
<proteinExistence type="predicted"/>
<dbReference type="Proteomes" id="UP001058650">
    <property type="component" value="Plasmid unnamed"/>
</dbReference>
<evidence type="ECO:0000313" key="1">
    <source>
        <dbReference type="EMBL" id="UWE05319.1"/>
    </source>
</evidence>
<organism evidence="1 2">
    <name type="scientific">Laceyella sacchari</name>
    <name type="common">Thermoactinomyces thalpophilus</name>
    <dbReference type="NCBI Taxonomy" id="37482"/>
    <lineage>
        <taxon>Bacteria</taxon>
        <taxon>Bacillati</taxon>
        <taxon>Bacillota</taxon>
        <taxon>Bacilli</taxon>
        <taxon>Bacillales</taxon>
        <taxon>Thermoactinomycetaceae</taxon>
        <taxon>Laceyella</taxon>
    </lineage>
</organism>
<accession>A0ABY5U6S6</accession>
<sequence length="164" mass="19369">MRKKTEYDLFLEGKKPAILYNPHNKDIIYPPCLSEITERYPYISGIQVFDVENQLLYFQNESLKMDFVCQSQSVEINSLEWHKLIGLTLGYPPKATDFFMKIQSDPTLKRYQAYFHHDGMSFIGNVKEKQEIAKWLHDHISPVTTRCTFMDQTFYIDKEKTQAV</sequence>
<dbReference type="EMBL" id="CP103867">
    <property type="protein sequence ID" value="UWE05319.1"/>
    <property type="molecule type" value="Genomic_DNA"/>
</dbReference>
<gene>
    <name evidence="1" type="ORF">NYR52_16505</name>
</gene>
<dbReference type="RefSeq" id="WP_259436813.1">
    <property type="nucleotide sequence ID" value="NZ_CP103867.1"/>
</dbReference>